<accession>A0A9D4GL35</accession>
<comment type="caution">
    <text evidence="2">The sequence shown here is derived from an EMBL/GenBank/DDBJ whole genome shotgun (WGS) entry which is preliminary data.</text>
</comment>
<feature type="chain" id="PRO_5039643357" evidence="1">
    <location>
        <begin position="19"/>
        <end position="76"/>
    </location>
</feature>
<evidence type="ECO:0000313" key="3">
    <source>
        <dbReference type="Proteomes" id="UP000828390"/>
    </source>
</evidence>
<dbReference type="AlphaFoldDB" id="A0A9D4GL35"/>
<organism evidence="2 3">
    <name type="scientific">Dreissena polymorpha</name>
    <name type="common">Zebra mussel</name>
    <name type="synonym">Mytilus polymorpha</name>
    <dbReference type="NCBI Taxonomy" id="45954"/>
    <lineage>
        <taxon>Eukaryota</taxon>
        <taxon>Metazoa</taxon>
        <taxon>Spiralia</taxon>
        <taxon>Lophotrochozoa</taxon>
        <taxon>Mollusca</taxon>
        <taxon>Bivalvia</taxon>
        <taxon>Autobranchia</taxon>
        <taxon>Heteroconchia</taxon>
        <taxon>Euheterodonta</taxon>
        <taxon>Imparidentia</taxon>
        <taxon>Neoheterodontei</taxon>
        <taxon>Myida</taxon>
        <taxon>Dreissenoidea</taxon>
        <taxon>Dreissenidae</taxon>
        <taxon>Dreissena</taxon>
    </lineage>
</organism>
<dbReference type="Proteomes" id="UP000828390">
    <property type="component" value="Unassembled WGS sequence"/>
</dbReference>
<sequence>MKLAICLMLFVLVTAVAASPYYQPGRFRYGYRPFPGHGFYNYYGGHRGFPGLSGMDNDGNNGWNNGWENGWNNGWD</sequence>
<dbReference type="EMBL" id="JAIWYP010000005">
    <property type="protein sequence ID" value="KAH3817453.1"/>
    <property type="molecule type" value="Genomic_DNA"/>
</dbReference>
<evidence type="ECO:0000256" key="1">
    <source>
        <dbReference type="SAM" id="SignalP"/>
    </source>
</evidence>
<keyword evidence="3" id="KW-1185">Reference proteome</keyword>
<proteinExistence type="predicted"/>
<gene>
    <name evidence="2" type="ORF">DPMN_118989</name>
</gene>
<reference evidence="2" key="1">
    <citation type="journal article" date="2019" name="bioRxiv">
        <title>The Genome of the Zebra Mussel, Dreissena polymorpha: A Resource for Invasive Species Research.</title>
        <authorList>
            <person name="McCartney M.A."/>
            <person name="Auch B."/>
            <person name="Kono T."/>
            <person name="Mallez S."/>
            <person name="Zhang Y."/>
            <person name="Obille A."/>
            <person name="Becker A."/>
            <person name="Abrahante J.E."/>
            <person name="Garbe J."/>
            <person name="Badalamenti J.P."/>
            <person name="Herman A."/>
            <person name="Mangelson H."/>
            <person name="Liachko I."/>
            <person name="Sullivan S."/>
            <person name="Sone E.D."/>
            <person name="Koren S."/>
            <person name="Silverstein K.A.T."/>
            <person name="Beckman K.B."/>
            <person name="Gohl D.M."/>
        </authorList>
    </citation>
    <scope>NUCLEOTIDE SEQUENCE</scope>
    <source>
        <strain evidence="2">Duluth1</strain>
        <tissue evidence="2">Whole animal</tissue>
    </source>
</reference>
<evidence type="ECO:0000313" key="2">
    <source>
        <dbReference type="EMBL" id="KAH3817453.1"/>
    </source>
</evidence>
<reference evidence="2" key="2">
    <citation type="submission" date="2020-11" db="EMBL/GenBank/DDBJ databases">
        <authorList>
            <person name="McCartney M.A."/>
            <person name="Auch B."/>
            <person name="Kono T."/>
            <person name="Mallez S."/>
            <person name="Becker A."/>
            <person name="Gohl D.M."/>
            <person name="Silverstein K.A.T."/>
            <person name="Koren S."/>
            <person name="Bechman K.B."/>
            <person name="Herman A."/>
            <person name="Abrahante J.E."/>
            <person name="Garbe J."/>
        </authorList>
    </citation>
    <scope>NUCLEOTIDE SEQUENCE</scope>
    <source>
        <strain evidence="2">Duluth1</strain>
        <tissue evidence="2">Whole animal</tissue>
    </source>
</reference>
<protein>
    <submittedName>
        <fullName evidence="2">Uncharacterized protein</fullName>
    </submittedName>
</protein>
<name>A0A9D4GL35_DREPO</name>
<keyword evidence="1" id="KW-0732">Signal</keyword>
<feature type="signal peptide" evidence="1">
    <location>
        <begin position="1"/>
        <end position="18"/>
    </location>
</feature>